<evidence type="ECO:0000256" key="4">
    <source>
        <dbReference type="ARBA" id="ARBA00024433"/>
    </source>
</evidence>
<dbReference type="InterPro" id="IPR032675">
    <property type="entry name" value="LRR_dom_sf"/>
</dbReference>
<dbReference type="EMBL" id="AP028910">
    <property type="protein sequence ID" value="BES90754.1"/>
    <property type="molecule type" value="Genomic_DNA"/>
</dbReference>
<dbReference type="PROSITE" id="PS51450">
    <property type="entry name" value="LRR"/>
    <property type="match status" value="3"/>
</dbReference>
<evidence type="ECO:0000256" key="2">
    <source>
        <dbReference type="ARBA" id="ARBA00022614"/>
    </source>
</evidence>
<dbReference type="Proteomes" id="UP001307889">
    <property type="component" value="Chromosome 2"/>
</dbReference>
<evidence type="ECO:0000313" key="7">
    <source>
        <dbReference type="Proteomes" id="UP001307889"/>
    </source>
</evidence>
<organism evidence="6 7">
    <name type="scientific">Nesidiocoris tenuis</name>
    <dbReference type="NCBI Taxonomy" id="355587"/>
    <lineage>
        <taxon>Eukaryota</taxon>
        <taxon>Metazoa</taxon>
        <taxon>Ecdysozoa</taxon>
        <taxon>Arthropoda</taxon>
        <taxon>Hexapoda</taxon>
        <taxon>Insecta</taxon>
        <taxon>Pterygota</taxon>
        <taxon>Neoptera</taxon>
        <taxon>Paraneoptera</taxon>
        <taxon>Hemiptera</taxon>
        <taxon>Heteroptera</taxon>
        <taxon>Panheteroptera</taxon>
        <taxon>Cimicomorpha</taxon>
        <taxon>Miridae</taxon>
        <taxon>Dicyphina</taxon>
        <taxon>Nesidiocoris</taxon>
    </lineage>
</organism>
<dbReference type="PANTHER" id="PTHR45973:SF2">
    <property type="entry name" value="CENTROSOMAL PROTEIN OF 97 KDA"/>
    <property type="match status" value="1"/>
</dbReference>
<gene>
    <name evidence="6" type="ORF">NTJ_03562</name>
</gene>
<dbReference type="SMART" id="SM00365">
    <property type="entry name" value="LRR_SD22"/>
    <property type="match status" value="4"/>
</dbReference>
<evidence type="ECO:0000256" key="1">
    <source>
        <dbReference type="ARBA" id="ARBA00003843"/>
    </source>
</evidence>
<dbReference type="InterPro" id="IPR050576">
    <property type="entry name" value="Cilia_flagella_integrity"/>
</dbReference>
<dbReference type="Gene3D" id="3.80.10.10">
    <property type="entry name" value="Ribonuclease Inhibitor"/>
    <property type="match status" value="2"/>
</dbReference>
<dbReference type="PROSITE" id="PS50096">
    <property type="entry name" value="IQ"/>
    <property type="match status" value="1"/>
</dbReference>
<dbReference type="Pfam" id="PF14580">
    <property type="entry name" value="LRR_9"/>
    <property type="match status" value="1"/>
</dbReference>
<keyword evidence="2" id="KW-0433">Leucine-rich repeat</keyword>
<keyword evidence="7" id="KW-1185">Reference proteome</keyword>
<accession>A0ABN7AHB1</accession>
<comment type="function">
    <text evidence="1">Cilium-specific protein required for cilia structures.</text>
</comment>
<feature type="region of interest" description="Disordered" evidence="5">
    <location>
        <begin position="582"/>
        <end position="602"/>
    </location>
</feature>
<dbReference type="CDD" id="cd23767">
    <property type="entry name" value="IQCD"/>
    <property type="match status" value="1"/>
</dbReference>
<keyword evidence="3" id="KW-0677">Repeat</keyword>
<dbReference type="PANTHER" id="PTHR45973">
    <property type="entry name" value="PROTEIN PHOSPHATASE 1 REGULATORY SUBUNIT SDS22-RELATED"/>
    <property type="match status" value="1"/>
</dbReference>
<dbReference type="Gene3D" id="1.20.5.190">
    <property type="match status" value="1"/>
</dbReference>
<protein>
    <recommendedName>
        <fullName evidence="4">Dynein axonemal assembly factor 1 homolog</fullName>
    </recommendedName>
</protein>
<feature type="region of interest" description="Disordered" evidence="5">
    <location>
        <begin position="361"/>
        <end position="382"/>
    </location>
</feature>
<dbReference type="SUPFAM" id="SSF52075">
    <property type="entry name" value="Outer arm dynein light chain 1"/>
    <property type="match status" value="1"/>
</dbReference>
<evidence type="ECO:0000313" key="6">
    <source>
        <dbReference type="EMBL" id="BES90754.1"/>
    </source>
</evidence>
<evidence type="ECO:0000256" key="3">
    <source>
        <dbReference type="ARBA" id="ARBA00022737"/>
    </source>
</evidence>
<dbReference type="InterPro" id="IPR001611">
    <property type="entry name" value="Leu-rich_rpt"/>
</dbReference>
<name>A0ABN7AHB1_9HEMI</name>
<dbReference type="SUPFAM" id="SSF52058">
    <property type="entry name" value="L domain-like"/>
    <property type="match status" value="1"/>
</dbReference>
<proteinExistence type="predicted"/>
<evidence type="ECO:0000256" key="5">
    <source>
        <dbReference type="SAM" id="MobiDB-lite"/>
    </source>
</evidence>
<sequence>MSSDSPEKSDNYFLQFFQEGNKLDFSGQRLTKVPRNCPRALSRKITRLILDNNELNKFDNLQPFDCAVEFSARHNHVFRMYQMVNLKQLVRLDLSHNSILSIEGLAELLHLSYLNLSHNKIKVIDHLQRNVQLEHLDLSENLITAISNISHLTKLKKLYLHRNSITTLQRCEMYLPCSIETLTLAGNKLADLYEVSFVLGSEHLRDISIESNPCVLMTGNDAGFDYRPYLLNWCPMLKTIDGFEVDEIERLKGEWLFSQGKGRDDYTGCHDRLVQYLVETCPLNDQNLQTEHERKLRLILSKAHHHQSQLRMAENPSTSGLMTQSLDQSLLESFSTQIGGPRRVRVTNSDHQLTRSFHCVPPYSKPEEEPLPASHPTKSAPLPAASKLVPVPEPLISPMVTSNPPLNVLGMRGDVSKADPISASKLQTIKSAAEKKKSKQSLANEREQAAICIQKMWRGYYTRNINPRTVSVIYAIQSKRFKEYIELLTEKMEATQAVVENSHKLQLLQMQVIHALWKKRCRCVSPGSCATAATQTDDNRTPEGAHLRPSTLPIPPQQVSQYADCLVVDAIKDTVGDSAAAHDTVIESTETKTDVGQGDSEL</sequence>
<reference evidence="6 7" key="1">
    <citation type="submission" date="2023-09" db="EMBL/GenBank/DDBJ databases">
        <title>Nesidiocoris tenuis whole genome shotgun sequence.</title>
        <authorList>
            <person name="Shibata T."/>
            <person name="Shimoda M."/>
            <person name="Kobayashi T."/>
            <person name="Uehara T."/>
        </authorList>
    </citation>
    <scope>NUCLEOTIDE SEQUENCE [LARGE SCALE GENOMIC DNA]</scope>
    <source>
        <strain evidence="6 7">Japan</strain>
    </source>
</reference>